<comment type="caution">
    <text evidence="1">The sequence shown here is derived from an EMBL/GenBank/DDBJ whole genome shotgun (WGS) entry which is preliminary data.</text>
</comment>
<accession>A0A1G2E1F1</accession>
<evidence type="ECO:0000313" key="2">
    <source>
        <dbReference type="Proteomes" id="UP000178721"/>
    </source>
</evidence>
<gene>
    <name evidence="1" type="ORF">A2654_01625</name>
</gene>
<reference evidence="1 2" key="1">
    <citation type="journal article" date="2016" name="Nat. Commun.">
        <title>Thousands of microbial genomes shed light on interconnected biogeochemical processes in an aquifer system.</title>
        <authorList>
            <person name="Anantharaman K."/>
            <person name="Brown C.T."/>
            <person name="Hug L.A."/>
            <person name="Sharon I."/>
            <person name="Castelle C.J."/>
            <person name="Probst A.J."/>
            <person name="Thomas B.C."/>
            <person name="Singh A."/>
            <person name="Wilkins M.J."/>
            <person name="Karaoz U."/>
            <person name="Brodie E.L."/>
            <person name="Williams K.H."/>
            <person name="Hubbard S.S."/>
            <person name="Banfield J.F."/>
        </authorList>
    </citation>
    <scope>NUCLEOTIDE SEQUENCE [LARGE SCALE GENOMIC DNA]</scope>
</reference>
<evidence type="ECO:0000313" key="1">
    <source>
        <dbReference type="EMBL" id="OGZ19694.1"/>
    </source>
</evidence>
<dbReference type="AlphaFoldDB" id="A0A1G2E1F1"/>
<proteinExistence type="predicted"/>
<sequence>MGSSLEIMQGFTVGQIAAILNKVSSGDLEKLEALLRDELEVELVKRILKLVDKNGRCIPVKSLTAAVCDASKDFHLVQPKLKYTERFDRFQEVFSLVNPTMSSAIFEARSEGLISLIRTNKGLANLLNGVYLPIILPKLENFTDYGETLEEVFLPAIELGYKKEFPNRSFYNYRAGDLAGKVTIVSGTRHEKLIERMAQAFVVAIYFPNPLQGFSVFASRGQIAVLPESLILSGGFDALSAMAMYPDVLARDWHTPGYDLSALSWQSPVDSLYLDADDDRLGFGGRGDLGYASGRCSSGLLFLGSA</sequence>
<protein>
    <submittedName>
        <fullName evidence="1">Uncharacterized protein</fullName>
    </submittedName>
</protein>
<dbReference type="Proteomes" id="UP000178721">
    <property type="component" value="Unassembled WGS sequence"/>
</dbReference>
<name>A0A1G2E1F1_9BACT</name>
<organism evidence="1 2">
    <name type="scientific">Candidatus Nealsonbacteria bacterium RIFCSPHIGHO2_01_FULL_43_31</name>
    <dbReference type="NCBI Taxonomy" id="1801665"/>
    <lineage>
        <taxon>Bacteria</taxon>
        <taxon>Candidatus Nealsoniibacteriota</taxon>
    </lineage>
</organism>
<dbReference type="EMBL" id="MHMA01000038">
    <property type="protein sequence ID" value="OGZ19694.1"/>
    <property type="molecule type" value="Genomic_DNA"/>
</dbReference>